<protein>
    <recommendedName>
        <fullName evidence="6">Porphobilinogen deaminase</fullName>
        <shortName evidence="6">PBG</shortName>
        <ecNumber evidence="6">2.5.1.61</ecNumber>
    </recommendedName>
    <alternativeName>
        <fullName evidence="6">Hydroxymethylbilane synthase</fullName>
        <shortName evidence="6">HMBS</shortName>
    </alternativeName>
    <alternativeName>
        <fullName evidence="6">Pre-uroporphyrinogen synthase</fullName>
    </alternativeName>
</protein>
<dbReference type="Pfam" id="PF01379">
    <property type="entry name" value="Porphobil_deam"/>
    <property type="match status" value="1"/>
</dbReference>
<proteinExistence type="inferred from homology"/>
<dbReference type="EMBL" id="BAAAME010000004">
    <property type="protein sequence ID" value="GAA1741081.1"/>
    <property type="molecule type" value="Genomic_DNA"/>
</dbReference>
<evidence type="ECO:0000313" key="10">
    <source>
        <dbReference type="Proteomes" id="UP001501057"/>
    </source>
</evidence>
<keyword evidence="10" id="KW-1185">Reference proteome</keyword>
<dbReference type="SUPFAM" id="SSF54782">
    <property type="entry name" value="Porphobilinogen deaminase (hydroxymethylbilane synthase), C-terminal domain"/>
    <property type="match status" value="1"/>
</dbReference>
<organism evidence="9 10">
    <name type="scientific">Aeromicrobium alkaliterrae</name>
    <dbReference type="NCBI Taxonomy" id="302168"/>
    <lineage>
        <taxon>Bacteria</taxon>
        <taxon>Bacillati</taxon>
        <taxon>Actinomycetota</taxon>
        <taxon>Actinomycetes</taxon>
        <taxon>Propionibacteriales</taxon>
        <taxon>Nocardioidaceae</taxon>
        <taxon>Aeromicrobium</taxon>
    </lineage>
</organism>
<dbReference type="Proteomes" id="UP001501057">
    <property type="component" value="Unassembled WGS sequence"/>
</dbReference>
<comment type="subunit">
    <text evidence="6">Monomer.</text>
</comment>
<dbReference type="PANTHER" id="PTHR11557:SF0">
    <property type="entry name" value="PORPHOBILINOGEN DEAMINASE"/>
    <property type="match status" value="1"/>
</dbReference>
<comment type="similarity">
    <text evidence="2 6">Belongs to the HMBS family.</text>
</comment>
<evidence type="ECO:0000256" key="1">
    <source>
        <dbReference type="ARBA" id="ARBA00002869"/>
    </source>
</evidence>
<comment type="miscellaneous">
    <text evidence="6">The porphobilinogen subunits are added to the dipyrromethane group.</text>
</comment>
<dbReference type="InterPro" id="IPR022419">
    <property type="entry name" value="Porphobilin_deaminase_cofac_BS"/>
</dbReference>
<evidence type="ECO:0000256" key="2">
    <source>
        <dbReference type="ARBA" id="ARBA00005638"/>
    </source>
</evidence>
<dbReference type="PIRSF" id="PIRSF001438">
    <property type="entry name" value="4pyrrol_synth_OHMeBilane_synth"/>
    <property type="match status" value="1"/>
</dbReference>
<reference evidence="10" key="1">
    <citation type="journal article" date="2019" name="Int. J. Syst. Evol. Microbiol.">
        <title>The Global Catalogue of Microorganisms (GCM) 10K type strain sequencing project: providing services to taxonomists for standard genome sequencing and annotation.</title>
        <authorList>
            <consortium name="The Broad Institute Genomics Platform"/>
            <consortium name="The Broad Institute Genome Sequencing Center for Infectious Disease"/>
            <person name="Wu L."/>
            <person name="Ma J."/>
        </authorList>
    </citation>
    <scope>NUCLEOTIDE SEQUENCE [LARGE SCALE GENOMIC DNA]</scope>
    <source>
        <strain evidence="10">JCM 13518</strain>
    </source>
</reference>
<evidence type="ECO:0000256" key="4">
    <source>
        <dbReference type="ARBA" id="ARBA00023244"/>
    </source>
</evidence>
<gene>
    <name evidence="6 9" type="primary">hemC</name>
    <name evidence="9" type="ORF">GCM10009710_21610</name>
</gene>
<dbReference type="Pfam" id="PF03900">
    <property type="entry name" value="Porphobil_deamC"/>
    <property type="match status" value="1"/>
</dbReference>
<name>A0ABP4VXK2_9ACTN</name>
<dbReference type="InterPro" id="IPR000860">
    <property type="entry name" value="HemC"/>
</dbReference>
<evidence type="ECO:0000256" key="3">
    <source>
        <dbReference type="ARBA" id="ARBA00022679"/>
    </source>
</evidence>
<dbReference type="InterPro" id="IPR022417">
    <property type="entry name" value="Porphobilin_deaminase_N"/>
</dbReference>
<dbReference type="PRINTS" id="PR00151">
    <property type="entry name" value="PORPHBDMNASE"/>
</dbReference>
<evidence type="ECO:0000259" key="8">
    <source>
        <dbReference type="Pfam" id="PF03900"/>
    </source>
</evidence>
<evidence type="ECO:0000256" key="6">
    <source>
        <dbReference type="HAMAP-Rule" id="MF_00260"/>
    </source>
</evidence>
<keyword evidence="3 6" id="KW-0808">Transferase</keyword>
<evidence type="ECO:0000259" key="7">
    <source>
        <dbReference type="Pfam" id="PF01379"/>
    </source>
</evidence>
<comment type="cofactor">
    <cofactor evidence="6">
        <name>dipyrromethane</name>
        <dbReference type="ChEBI" id="CHEBI:60342"/>
    </cofactor>
    <text evidence="6">Binds 1 dipyrromethane group covalently.</text>
</comment>
<evidence type="ECO:0000256" key="5">
    <source>
        <dbReference type="ARBA" id="ARBA00048169"/>
    </source>
</evidence>
<dbReference type="Gene3D" id="3.30.160.40">
    <property type="entry name" value="Porphobilinogen deaminase, C-terminal domain"/>
    <property type="match status" value="1"/>
</dbReference>
<dbReference type="NCBIfam" id="TIGR00212">
    <property type="entry name" value="hemC"/>
    <property type="match status" value="1"/>
</dbReference>
<comment type="caution">
    <text evidence="9">The sequence shown here is derived from an EMBL/GenBank/DDBJ whole genome shotgun (WGS) entry which is preliminary data.</text>
</comment>
<sequence length="313" mass="32322">MTGPQSLPALRLGTRASQLARTQSGHVAARLTELTGREVELVTISTEGDRSSAPLDQIGGTGVFVAALREALVADQVDFAVHSLKDLPTADDPRLVLAAVPPREDVRDALVARDGLTLGELPVGSTIGTGSPRRAAQINALGLGVEIVPIRGNVDTRLGKVRSGEVDAVVLARAGLLRLERADEATEVLDPIQVLPAPGQGALAVECRADRPDLITLLAVLDDVDTRAAVTAERTLLATLEAGCSAPVGALAEVAWGDDGDELWLRAVVADPSGNPSIRLSATGVPTDAAALGHRLATEMLAEGADQIMAPVA</sequence>
<feature type="domain" description="Porphobilinogen deaminase C-terminal" evidence="8">
    <location>
        <begin position="229"/>
        <end position="301"/>
    </location>
</feature>
<accession>A0ABP4VXK2</accession>
<dbReference type="Gene3D" id="3.40.190.10">
    <property type="entry name" value="Periplasmic binding protein-like II"/>
    <property type="match status" value="2"/>
</dbReference>
<dbReference type="HAMAP" id="MF_00260">
    <property type="entry name" value="Porphobil_deam"/>
    <property type="match status" value="1"/>
</dbReference>
<dbReference type="InterPro" id="IPR022418">
    <property type="entry name" value="Porphobilinogen_deaminase_C"/>
</dbReference>
<dbReference type="EC" id="2.5.1.61" evidence="6"/>
<keyword evidence="4 6" id="KW-0627">Porphyrin biosynthesis</keyword>
<feature type="modified residue" description="S-(dipyrrolylmethanemethyl)cysteine" evidence="6">
    <location>
        <position position="244"/>
    </location>
</feature>
<dbReference type="PANTHER" id="PTHR11557">
    <property type="entry name" value="PORPHOBILINOGEN DEAMINASE"/>
    <property type="match status" value="1"/>
</dbReference>
<comment type="function">
    <text evidence="1 6">Tetrapolymerization of the monopyrrole PBG into the hydroxymethylbilane pre-uroporphyrinogen in several discrete steps.</text>
</comment>
<dbReference type="SUPFAM" id="SSF53850">
    <property type="entry name" value="Periplasmic binding protein-like II"/>
    <property type="match status" value="1"/>
</dbReference>
<dbReference type="InterPro" id="IPR036803">
    <property type="entry name" value="Porphobilinogen_deaminase_C_sf"/>
</dbReference>
<feature type="domain" description="Porphobilinogen deaminase N-terminal" evidence="7">
    <location>
        <begin position="10"/>
        <end position="214"/>
    </location>
</feature>
<evidence type="ECO:0000313" key="9">
    <source>
        <dbReference type="EMBL" id="GAA1741081.1"/>
    </source>
</evidence>
<comment type="catalytic activity">
    <reaction evidence="5 6">
        <text>4 porphobilinogen + H2O = hydroxymethylbilane + 4 NH4(+)</text>
        <dbReference type="Rhea" id="RHEA:13185"/>
        <dbReference type="ChEBI" id="CHEBI:15377"/>
        <dbReference type="ChEBI" id="CHEBI:28938"/>
        <dbReference type="ChEBI" id="CHEBI:57845"/>
        <dbReference type="ChEBI" id="CHEBI:58126"/>
        <dbReference type="EC" id="2.5.1.61"/>
    </reaction>
</comment>
<dbReference type="PROSITE" id="PS00533">
    <property type="entry name" value="PORPHOBILINOGEN_DEAM"/>
    <property type="match status" value="1"/>
</dbReference>